<reference evidence="2" key="1">
    <citation type="submission" date="2020-02" db="EMBL/GenBank/DDBJ databases">
        <authorList>
            <person name="Meier V. D."/>
        </authorList>
    </citation>
    <scope>NUCLEOTIDE SEQUENCE</scope>
    <source>
        <strain evidence="2">AVDCRST_MAG47</strain>
    </source>
</reference>
<evidence type="ECO:0000259" key="1">
    <source>
        <dbReference type="Pfam" id="PF00296"/>
    </source>
</evidence>
<sequence>MSTLRDALGPIGIWSMELRGASRPEVQEAAIELGELGFPALWVPGLDSNAVLDDLDVLLGAAPHATVASAILSIWSQAPYGLGERLAGLDRVHGPRAVIGLGVSNPRSAAAAGQTFGVPTDAMRHYLEQLDAAPTPVPASRRLLGALGPKMADLAATRAAGWHPFMVTPEYTVGHRERVGPGPVIAPHQAVVLDRDPQRARNAARRGLGMFIGFPSYQGNLRRLGFADEDFASGGSDRLIDAVTAWGDLETVARRIEEHLLAGADHVALQVLDSSSTGTSMPLQQWRELAGLLPVPAGHGS</sequence>
<dbReference type="AlphaFoldDB" id="A0A6J4N080"/>
<gene>
    <name evidence="2" type="ORF">AVDCRST_MAG47-1276</name>
</gene>
<accession>A0A6J4N080</accession>
<organism evidence="2">
    <name type="scientific">uncultured Nocardioidaceae bacterium</name>
    <dbReference type="NCBI Taxonomy" id="253824"/>
    <lineage>
        <taxon>Bacteria</taxon>
        <taxon>Bacillati</taxon>
        <taxon>Actinomycetota</taxon>
        <taxon>Actinomycetes</taxon>
        <taxon>Propionibacteriales</taxon>
        <taxon>Nocardioidaceae</taxon>
        <taxon>environmental samples</taxon>
    </lineage>
</organism>
<dbReference type="InterPro" id="IPR011251">
    <property type="entry name" value="Luciferase-like_dom"/>
</dbReference>
<dbReference type="Pfam" id="PF00296">
    <property type="entry name" value="Bac_luciferase"/>
    <property type="match status" value="1"/>
</dbReference>
<evidence type="ECO:0000313" key="2">
    <source>
        <dbReference type="EMBL" id="CAA9371463.1"/>
    </source>
</evidence>
<protein>
    <recommendedName>
        <fullName evidence="1">Luciferase-like domain-containing protein</fullName>
    </recommendedName>
</protein>
<feature type="domain" description="Luciferase-like" evidence="1">
    <location>
        <begin position="22"/>
        <end position="265"/>
    </location>
</feature>
<dbReference type="SUPFAM" id="SSF51679">
    <property type="entry name" value="Bacterial luciferase-like"/>
    <property type="match status" value="1"/>
</dbReference>
<dbReference type="EMBL" id="CADCUK010000089">
    <property type="protein sequence ID" value="CAA9371463.1"/>
    <property type="molecule type" value="Genomic_DNA"/>
</dbReference>
<dbReference type="NCBIfam" id="TIGR03620">
    <property type="entry name" value="F420_MSMEG_4141"/>
    <property type="match status" value="1"/>
</dbReference>
<dbReference type="InterPro" id="IPR036661">
    <property type="entry name" value="Luciferase-like_sf"/>
</dbReference>
<proteinExistence type="predicted"/>
<name>A0A6J4N080_9ACTN</name>
<dbReference type="InterPro" id="IPR019922">
    <property type="entry name" value="Lucif-like_OxRdatse_MSMEG_4141"/>
</dbReference>
<dbReference type="Gene3D" id="3.20.20.30">
    <property type="entry name" value="Luciferase-like domain"/>
    <property type="match status" value="1"/>
</dbReference>
<dbReference type="GO" id="GO:0016705">
    <property type="term" value="F:oxidoreductase activity, acting on paired donors, with incorporation or reduction of molecular oxygen"/>
    <property type="evidence" value="ECO:0007669"/>
    <property type="project" value="InterPro"/>
</dbReference>